<dbReference type="EMBL" id="GBRH01251052">
    <property type="protein sequence ID" value="JAD46843.1"/>
    <property type="molecule type" value="Transcribed_RNA"/>
</dbReference>
<reference evidence="1" key="1">
    <citation type="submission" date="2014-09" db="EMBL/GenBank/DDBJ databases">
        <authorList>
            <person name="Magalhaes I.L.F."/>
            <person name="Oliveira U."/>
            <person name="Santos F.R."/>
            <person name="Vidigal T.H.D.A."/>
            <person name="Brescovit A.D."/>
            <person name="Santos A.J."/>
        </authorList>
    </citation>
    <scope>NUCLEOTIDE SEQUENCE</scope>
    <source>
        <tissue evidence="1">Shoot tissue taken approximately 20 cm above the soil surface</tissue>
    </source>
</reference>
<reference evidence="1" key="2">
    <citation type="journal article" date="2015" name="Data Brief">
        <title>Shoot transcriptome of the giant reed, Arundo donax.</title>
        <authorList>
            <person name="Barrero R.A."/>
            <person name="Guerrero F.D."/>
            <person name="Moolhuijzen P."/>
            <person name="Goolsby J.A."/>
            <person name="Tidwell J."/>
            <person name="Bellgard S.E."/>
            <person name="Bellgard M.I."/>
        </authorList>
    </citation>
    <scope>NUCLEOTIDE SEQUENCE</scope>
    <source>
        <tissue evidence="1">Shoot tissue taken approximately 20 cm above the soil surface</tissue>
    </source>
</reference>
<accession>A0A0A9AA76</accession>
<dbReference type="AlphaFoldDB" id="A0A0A9AA76"/>
<proteinExistence type="predicted"/>
<organism evidence="1">
    <name type="scientific">Arundo donax</name>
    <name type="common">Giant reed</name>
    <name type="synonym">Donax arundinaceus</name>
    <dbReference type="NCBI Taxonomy" id="35708"/>
    <lineage>
        <taxon>Eukaryota</taxon>
        <taxon>Viridiplantae</taxon>
        <taxon>Streptophyta</taxon>
        <taxon>Embryophyta</taxon>
        <taxon>Tracheophyta</taxon>
        <taxon>Spermatophyta</taxon>
        <taxon>Magnoliopsida</taxon>
        <taxon>Liliopsida</taxon>
        <taxon>Poales</taxon>
        <taxon>Poaceae</taxon>
        <taxon>PACMAD clade</taxon>
        <taxon>Arundinoideae</taxon>
        <taxon>Arundineae</taxon>
        <taxon>Arundo</taxon>
    </lineage>
</organism>
<protein>
    <submittedName>
        <fullName evidence="1">Uncharacterized protein</fullName>
    </submittedName>
</protein>
<sequence>MMRDGTESVDDSSTEDGIVHIRDIHHVEENVFGLAYCTLFERYL</sequence>
<name>A0A0A9AA76_ARUDO</name>
<evidence type="ECO:0000313" key="1">
    <source>
        <dbReference type="EMBL" id="JAD46843.1"/>
    </source>
</evidence>